<dbReference type="STRING" id="1802165.A3F94_03095"/>
<evidence type="ECO:0000256" key="4">
    <source>
        <dbReference type="ARBA" id="ARBA00022989"/>
    </source>
</evidence>
<keyword evidence="5" id="KW-0472">Membrane</keyword>
<dbReference type="Gene3D" id="1.20.1440.20">
    <property type="entry name" value="LemA-like domain"/>
    <property type="match status" value="1"/>
</dbReference>
<dbReference type="GO" id="GO:0016020">
    <property type="term" value="C:membrane"/>
    <property type="evidence" value="ECO:0007669"/>
    <property type="project" value="UniProtKB-SubCell"/>
</dbReference>
<accession>A0A1G2HI68</accession>
<dbReference type="Proteomes" id="UP000176770">
    <property type="component" value="Unassembled WGS sequence"/>
</dbReference>
<dbReference type="InterPro" id="IPR007156">
    <property type="entry name" value="MamQ_LemA"/>
</dbReference>
<evidence type="ECO:0000313" key="7">
    <source>
        <dbReference type="Proteomes" id="UP000176770"/>
    </source>
</evidence>
<gene>
    <name evidence="6" type="ORF">A3F94_03095</name>
</gene>
<evidence type="ECO:0000256" key="3">
    <source>
        <dbReference type="ARBA" id="ARBA00022692"/>
    </source>
</evidence>
<evidence type="ECO:0000256" key="5">
    <source>
        <dbReference type="ARBA" id="ARBA00023136"/>
    </source>
</evidence>
<dbReference type="PANTHER" id="PTHR34478:SF1">
    <property type="entry name" value="PROTEIN LEMA"/>
    <property type="match status" value="1"/>
</dbReference>
<comment type="similarity">
    <text evidence="2">Belongs to the LemA family.</text>
</comment>
<dbReference type="InterPro" id="IPR023353">
    <property type="entry name" value="LemA-like_dom_sf"/>
</dbReference>
<keyword evidence="3" id="KW-0812">Transmembrane</keyword>
<evidence type="ECO:0000256" key="1">
    <source>
        <dbReference type="ARBA" id="ARBA00004167"/>
    </source>
</evidence>
<evidence type="ECO:0000313" key="6">
    <source>
        <dbReference type="EMBL" id="OGZ61970.1"/>
    </source>
</evidence>
<dbReference type="EMBL" id="MHOK01000012">
    <property type="protein sequence ID" value="OGZ61970.1"/>
    <property type="molecule type" value="Genomic_DNA"/>
</dbReference>
<evidence type="ECO:0000256" key="2">
    <source>
        <dbReference type="ARBA" id="ARBA00008854"/>
    </source>
</evidence>
<dbReference type="Pfam" id="PF04011">
    <property type="entry name" value="LemA"/>
    <property type="match status" value="1"/>
</dbReference>
<comment type="caution">
    <text evidence="6">The sequence shown here is derived from an EMBL/GenBank/DDBJ whole genome shotgun (WGS) entry which is preliminary data.</text>
</comment>
<name>A0A1G2HI68_9BACT</name>
<proteinExistence type="inferred from homology"/>
<comment type="subcellular location">
    <subcellularLocation>
        <location evidence="1">Membrane</location>
        <topology evidence="1">Single-pass membrane protein</topology>
    </subcellularLocation>
</comment>
<reference evidence="6 7" key="1">
    <citation type="journal article" date="2016" name="Nat. Commun.">
        <title>Thousands of microbial genomes shed light on interconnected biogeochemical processes in an aquifer system.</title>
        <authorList>
            <person name="Anantharaman K."/>
            <person name="Brown C.T."/>
            <person name="Hug L.A."/>
            <person name="Sharon I."/>
            <person name="Castelle C.J."/>
            <person name="Probst A.J."/>
            <person name="Thomas B.C."/>
            <person name="Singh A."/>
            <person name="Wilkins M.J."/>
            <person name="Karaoz U."/>
            <person name="Brodie E.L."/>
            <person name="Williams K.H."/>
            <person name="Hubbard S.S."/>
            <person name="Banfield J.F."/>
        </authorList>
    </citation>
    <scope>NUCLEOTIDE SEQUENCE [LARGE SCALE GENOMIC DNA]</scope>
</reference>
<dbReference type="PANTHER" id="PTHR34478">
    <property type="entry name" value="PROTEIN LEMA"/>
    <property type="match status" value="1"/>
</dbReference>
<sequence length="165" mass="19230">MMYNGFVRMRNRVREAWADIDVQLKRRHDLIPNLISTVKGYAGHEREVLDRVTQARASVMSAQNRQDVEKGENMLSDALKSLFAVSENYPDLKASTNFLELQRELSDTENKIQAARRFYNSNVQEYNTTRESFPNNMLAKTFRFKQEELFKIEVEAERGVPSVSF</sequence>
<organism evidence="6 7">
    <name type="scientific">Candidatus Spechtbacteria bacterium RIFCSPLOWO2_12_FULL_38_22</name>
    <dbReference type="NCBI Taxonomy" id="1802165"/>
    <lineage>
        <taxon>Bacteria</taxon>
        <taxon>Candidatus Spechtiibacteriota</taxon>
    </lineage>
</organism>
<evidence type="ECO:0008006" key="8">
    <source>
        <dbReference type="Google" id="ProtNLM"/>
    </source>
</evidence>
<dbReference type="SUPFAM" id="SSF140478">
    <property type="entry name" value="LemA-like"/>
    <property type="match status" value="1"/>
</dbReference>
<protein>
    <recommendedName>
        <fullName evidence="8">LemA family protein</fullName>
    </recommendedName>
</protein>
<dbReference type="AlphaFoldDB" id="A0A1G2HI68"/>
<keyword evidence="4" id="KW-1133">Transmembrane helix</keyword>